<evidence type="ECO:0000256" key="3">
    <source>
        <dbReference type="ARBA" id="ARBA00023082"/>
    </source>
</evidence>
<dbReference type="Gene3D" id="1.10.10.10">
    <property type="entry name" value="Winged helix-like DNA-binding domain superfamily/Winged helix DNA-binding domain"/>
    <property type="match status" value="1"/>
</dbReference>
<accession>A0A810QA34</accession>
<dbReference type="Pfam" id="PF08281">
    <property type="entry name" value="Sigma70_r4_2"/>
    <property type="match status" value="1"/>
</dbReference>
<dbReference type="InterPro" id="IPR036388">
    <property type="entry name" value="WH-like_DNA-bd_sf"/>
</dbReference>
<dbReference type="SUPFAM" id="SSF88946">
    <property type="entry name" value="Sigma2 domain of RNA polymerase sigma factors"/>
    <property type="match status" value="1"/>
</dbReference>
<keyword evidence="2" id="KW-0805">Transcription regulation</keyword>
<dbReference type="InterPro" id="IPR039425">
    <property type="entry name" value="RNA_pol_sigma-70-like"/>
</dbReference>
<keyword evidence="9" id="KW-1185">Reference proteome</keyword>
<keyword evidence="5" id="KW-0804">Transcription</keyword>
<sequence>MEDREIIALYWSRSQEAIGETAKKYGAYCAAIIRRVLGDGRDQEECLNDTWLGAWNAIPPQRPVRLAVFLGRIARNTALDRYSYNTAQCRSSGFEAVLEELAECVSGVSMEDDLELRQLGESISRYLATVSPTARWVFLRRYFHCESIQEIAVVSGFTRSKVTALLHRTRKGLQVHLRKEGYDP</sequence>
<dbReference type="PANTHER" id="PTHR43133">
    <property type="entry name" value="RNA POLYMERASE ECF-TYPE SIGMA FACTO"/>
    <property type="match status" value="1"/>
</dbReference>
<dbReference type="Gene3D" id="1.10.1740.10">
    <property type="match status" value="1"/>
</dbReference>
<evidence type="ECO:0000256" key="2">
    <source>
        <dbReference type="ARBA" id="ARBA00023015"/>
    </source>
</evidence>
<dbReference type="Proteomes" id="UP000679848">
    <property type="component" value="Chromosome"/>
</dbReference>
<dbReference type="SUPFAM" id="SSF88659">
    <property type="entry name" value="Sigma3 and sigma4 domains of RNA polymerase sigma factors"/>
    <property type="match status" value="1"/>
</dbReference>
<name>A0A810QA34_9FIRM</name>
<dbReference type="GO" id="GO:0003677">
    <property type="term" value="F:DNA binding"/>
    <property type="evidence" value="ECO:0007669"/>
    <property type="project" value="UniProtKB-KW"/>
</dbReference>
<dbReference type="RefSeq" id="WP_213543384.1">
    <property type="nucleotide sequence ID" value="NZ_AP023420.1"/>
</dbReference>
<proteinExistence type="inferred from homology"/>
<dbReference type="Pfam" id="PF04542">
    <property type="entry name" value="Sigma70_r2"/>
    <property type="match status" value="1"/>
</dbReference>
<protein>
    <recommendedName>
        <fullName evidence="10">Sigma-70 family RNA polymerase sigma factor</fullName>
    </recommendedName>
</protein>
<dbReference type="GO" id="GO:0016987">
    <property type="term" value="F:sigma factor activity"/>
    <property type="evidence" value="ECO:0007669"/>
    <property type="project" value="UniProtKB-KW"/>
</dbReference>
<organism evidence="8 9">
    <name type="scientific">Pusillibacter faecalis</name>
    <dbReference type="NCBI Taxonomy" id="2714358"/>
    <lineage>
        <taxon>Bacteria</taxon>
        <taxon>Bacillati</taxon>
        <taxon>Bacillota</taxon>
        <taxon>Clostridia</taxon>
        <taxon>Eubacteriales</taxon>
        <taxon>Oscillospiraceae</taxon>
        <taxon>Pusillibacter</taxon>
    </lineage>
</organism>
<evidence type="ECO:0008006" key="10">
    <source>
        <dbReference type="Google" id="ProtNLM"/>
    </source>
</evidence>
<dbReference type="AlphaFoldDB" id="A0A810QA34"/>
<feature type="domain" description="RNA polymerase sigma factor 70 region 4 type 2" evidence="7">
    <location>
        <begin position="122"/>
        <end position="171"/>
    </location>
</feature>
<keyword evidence="4" id="KW-0238">DNA-binding</keyword>
<evidence type="ECO:0000259" key="6">
    <source>
        <dbReference type="Pfam" id="PF04542"/>
    </source>
</evidence>
<evidence type="ECO:0000256" key="5">
    <source>
        <dbReference type="ARBA" id="ARBA00023163"/>
    </source>
</evidence>
<dbReference type="InterPro" id="IPR013249">
    <property type="entry name" value="RNA_pol_sigma70_r4_t2"/>
</dbReference>
<dbReference type="GO" id="GO:0006352">
    <property type="term" value="P:DNA-templated transcription initiation"/>
    <property type="evidence" value="ECO:0007669"/>
    <property type="project" value="InterPro"/>
</dbReference>
<evidence type="ECO:0000313" key="8">
    <source>
        <dbReference type="EMBL" id="BCK85118.1"/>
    </source>
</evidence>
<dbReference type="PANTHER" id="PTHR43133:SF8">
    <property type="entry name" value="RNA POLYMERASE SIGMA FACTOR HI_1459-RELATED"/>
    <property type="match status" value="1"/>
</dbReference>
<keyword evidence="3" id="KW-0731">Sigma factor</keyword>
<dbReference type="InterPro" id="IPR014284">
    <property type="entry name" value="RNA_pol_sigma-70_dom"/>
</dbReference>
<reference evidence="8" key="1">
    <citation type="submission" date="2020-09" db="EMBL/GenBank/DDBJ databases">
        <title>New species isolated from human feces.</title>
        <authorList>
            <person name="Kitahara M."/>
            <person name="Shigeno Y."/>
            <person name="Shime M."/>
            <person name="Matsumoto Y."/>
            <person name="Nakamura S."/>
            <person name="Motooka D."/>
            <person name="Fukuoka S."/>
            <person name="Nishikawa H."/>
            <person name="Benno Y."/>
        </authorList>
    </citation>
    <scope>NUCLEOTIDE SEQUENCE</scope>
    <source>
        <strain evidence="8">MM59</strain>
    </source>
</reference>
<feature type="domain" description="RNA polymerase sigma-70 region 2" evidence="6">
    <location>
        <begin position="28"/>
        <end position="84"/>
    </location>
</feature>
<comment type="similarity">
    <text evidence="1">Belongs to the sigma-70 factor family. ECF subfamily.</text>
</comment>
<dbReference type="EMBL" id="AP023420">
    <property type="protein sequence ID" value="BCK85118.1"/>
    <property type="molecule type" value="Genomic_DNA"/>
</dbReference>
<dbReference type="InterPro" id="IPR013324">
    <property type="entry name" value="RNA_pol_sigma_r3/r4-like"/>
</dbReference>
<dbReference type="NCBIfam" id="TIGR02937">
    <property type="entry name" value="sigma70-ECF"/>
    <property type="match status" value="1"/>
</dbReference>
<evidence type="ECO:0000256" key="4">
    <source>
        <dbReference type="ARBA" id="ARBA00023125"/>
    </source>
</evidence>
<evidence type="ECO:0000313" key="9">
    <source>
        <dbReference type="Proteomes" id="UP000679848"/>
    </source>
</evidence>
<dbReference type="InterPro" id="IPR007627">
    <property type="entry name" value="RNA_pol_sigma70_r2"/>
</dbReference>
<evidence type="ECO:0000256" key="1">
    <source>
        <dbReference type="ARBA" id="ARBA00010641"/>
    </source>
</evidence>
<dbReference type="KEGG" id="pfaa:MM59RIKEN_24370"/>
<gene>
    <name evidence="8" type="ORF">MM59RIKEN_24370</name>
</gene>
<dbReference type="InterPro" id="IPR013325">
    <property type="entry name" value="RNA_pol_sigma_r2"/>
</dbReference>
<evidence type="ECO:0000259" key="7">
    <source>
        <dbReference type="Pfam" id="PF08281"/>
    </source>
</evidence>